<protein>
    <submittedName>
        <fullName evidence="2">19964_t:CDS:1</fullName>
    </submittedName>
</protein>
<evidence type="ECO:0000313" key="2">
    <source>
        <dbReference type="EMBL" id="CAG8717685.1"/>
    </source>
</evidence>
<sequence length="295" mass="33788">MSWNSYFDETPPEIGRHTSEESGFINQKGLLRRHQEGCYTSREGVELTQLRWESSCFPLYGLLVRCGLPEAVWGTSSSPEKGLNSHNYGGNLLVSHFMVFLSVVRRCIVTISNKTQEMMANIAEETVEEHIAMSKAGNVSLKNKNSTNAKRNKLNSQEIEEIGQLANDELENADNFVSIEKLCFWPELGTLLLLTRTTPLLKNVTYPRTFTNCCSTNYRELLTNKHVLTKQWHENWAKWSPEMKEDEKKKFDCAQLVTRNFFSTLTSNSIEHKIDEDTFVHRICLQISAATAFHI</sequence>
<organism evidence="2 3">
    <name type="scientific">Cetraspora pellucida</name>
    <dbReference type="NCBI Taxonomy" id="1433469"/>
    <lineage>
        <taxon>Eukaryota</taxon>
        <taxon>Fungi</taxon>
        <taxon>Fungi incertae sedis</taxon>
        <taxon>Mucoromycota</taxon>
        <taxon>Glomeromycotina</taxon>
        <taxon>Glomeromycetes</taxon>
        <taxon>Diversisporales</taxon>
        <taxon>Gigasporaceae</taxon>
        <taxon>Cetraspora</taxon>
    </lineage>
</organism>
<evidence type="ECO:0000313" key="3">
    <source>
        <dbReference type="Proteomes" id="UP000789759"/>
    </source>
</evidence>
<accession>A0A9N9I3C9</accession>
<evidence type="ECO:0000256" key="1">
    <source>
        <dbReference type="SAM" id="MobiDB-lite"/>
    </source>
</evidence>
<dbReference type="InterPro" id="IPR027310">
    <property type="entry name" value="Profilin_CS"/>
</dbReference>
<feature type="region of interest" description="Disordered" evidence="1">
    <location>
        <begin position="1"/>
        <end position="22"/>
    </location>
</feature>
<keyword evidence="3" id="KW-1185">Reference proteome</keyword>
<gene>
    <name evidence="2" type="ORF">CPELLU_LOCUS12698</name>
</gene>
<dbReference type="OrthoDB" id="2420821at2759"/>
<dbReference type="EMBL" id="CAJVQA010012569">
    <property type="protein sequence ID" value="CAG8717685.1"/>
    <property type="molecule type" value="Genomic_DNA"/>
</dbReference>
<name>A0A9N9I3C9_9GLOM</name>
<dbReference type="PROSITE" id="PS00414">
    <property type="entry name" value="PROFILIN"/>
    <property type="match status" value="1"/>
</dbReference>
<reference evidence="2" key="1">
    <citation type="submission" date="2021-06" db="EMBL/GenBank/DDBJ databases">
        <authorList>
            <person name="Kallberg Y."/>
            <person name="Tangrot J."/>
            <person name="Rosling A."/>
        </authorList>
    </citation>
    <scope>NUCLEOTIDE SEQUENCE</scope>
    <source>
        <strain evidence="2">FL966</strain>
    </source>
</reference>
<proteinExistence type="predicted"/>
<dbReference type="GO" id="GO:0003779">
    <property type="term" value="F:actin binding"/>
    <property type="evidence" value="ECO:0007669"/>
    <property type="project" value="InterPro"/>
</dbReference>
<comment type="caution">
    <text evidence="2">The sequence shown here is derived from an EMBL/GenBank/DDBJ whole genome shotgun (WGS) entry which is preliminary data.</text>
</comment>
<dbReference type="Proteomes" id="UP000789759">
    <property type="component" value="Unassembled WGS sequence"/>
</dbReference>
<dbReference type="AlphaFoldDB" id="A0A9N9I3C9"/>
<feature type="non-terminal residue" evidence="2">
    <location>
        <position position="1"/>
    </location>
</feature>